<dbReference type="CDD" id="cd06971">
    <property type="entry name" value="PgpA"/>
    <property type="match status" value="1"/>
</dbReference>
<dbReference type="RefSeq" id="WP_050354368.1">
    <property type="nucleotide sequence ID" value="NZ_LGSS01000003.1"/>
</dbReference>
<dbReference type="Gene3D" id="1.10.3760.10">
    <property type="entry name" value="PgpA-like"/>
    <property type="match status" value="1"/>
</dbReference>
<dbReference type="InterPro" id="IPR036681">
    <property type="entry name" value="PgpA-like_sf"/>
</dbReference>
<dbReference type="Pfam" id="PF04608">
    <property type="entry name" value="PgpA"/>
    <property type="match status" value="1"/>
</dbReference>
<evidence type="ECO:0000313" key="2">
    <source>
        <dbReference type="EMBL" id="KNF09378.1"/>
    </source>
</evidence>
<dbReference type="EMBL" id="LGSS01000003">
    <property type="protein sequence ID" value="KNF09378.1"/>
    <property type="molecule type" value="Genomic_DNA"/>
</dbReference>
<dbReference type="Proteomes" id="UP000037267">
    <property type="component" value="Unassembled WGS sequence"/>
</dbReference>
<protein>
    <submittedName>
        <fullName evidence="2">Phosphatidylglycerophosphatase A</fullName>
        <ecNumber evidence="2">3.1.3.27</ecNumber>
    </submittedName>
</protein>
<keyword evidence="3" id="KW-1185">Reference proteome</keyword>
<dbReference type="OrthoDB" id="9793244at2"/>
<comment type="caution">
    <text evidence="2">The sequence shown here is derived from an EMBL/GenBank/DDBJ whole genome shotgun (WGS) entry which is preliminary data.</text>
</comment>
<dbReference type="InterPro" id="IPR026038">
    <property type="entry name" value="Put_PGPase"/>
</dbReference>
<dbReference type="GO" id="GO:0008962">
    <property type="term" value="F:phosphatidylglycerophosphatase activity"/>
    <property type="evidence" value="ECO:0007669"/>
    <property type="project" value="UniProtKB-EC"/>
</dbReference>
<reference evidence="3" key="1">
    <citation type="submission" date="2015-07" db="EMBL/GenBank/DDBJ databases">
        <title>Draft genome sequence of the purine-degrading Gottschalkia purinilyticum DSM 1384 (formerly Clostridium purinilyticum).</title>
        <authorList>
            <person name="Poehlein A."/>
            <person name="Schiel-Bengelsdorf B."/>
            <person name="Bengelsdorf F.R."/>
            <person name="Daniel R."/>
            <person name="Duerre P."/>
        </authorList>
    </citation>
    <scope>NUCLEOTIDE SEQUENCE [LARGE SCALE GENOMIC DNA]</scope>
    <source>
        <strain evidence="3">DSM 1384</strain>
    </source>
</reference>
<dbReference type="GO" id="GO:0006629">
    <property type="term" value="P:lipid metabolic process"/>
    <property type="evidence" value="ECO:0007669"/>
    <property type="project" value="InterPro"/>
</dbReference>
<dbReference type="InterPro" id="IPR007686">
    <property type="entry name" value="YutG/PgpA"/>
</dbReference>
<dbReference type="PATRIC" id="fig|1503.3.peg.2021"/>
<gene>
    <name evidence="2" type="primary">pgpA</name>
    <name evidence="2" type="ORF">CLPU_3c01560</name>
</gene>
<feature type="domain" description="YutG/PgpA" evidence="1">
    <location>
        <begin position="28"/>
        <end position="152"/>
    </location>
</feature>
<evidence type="ECO:0000259" key="1">
    <source>
        <dbReference type="Pfam" id="PF04608"/>
    </source>
</evidence>
<sequence>MKDIVIKKMEQRGATVEDIAKIVYDLQKNYVNITLEYCIKNVERILEKREVQNAVLTGIQIDELAEKDLLDEPLLSIVKQDESLYGIDEILALSITNIYGSIGFTNFGYLDKVKVGIIGELDRLGKSSDKVHTFLDDLICGIVAAACAKIAHAASDN</sequence>
<evidence type="ECO:0000313" key="3">
    <source>
        <dbReference type="Proteomes" id="UP000037267"/>
    </source>
</evidence>
<accession>A0A0L0WD30</accession>
<name>A0A0L0WD30_GOTPU</name>
<dbReference type="AlphaFoldDB" id="A0A0L0WD30"/>
<dbReference type="EC" id="3.1.3.27" evidence="2"/>
<keyword evidence="2" id="KW-0378">Hydrolase</keyword>
<dbReference type="PIRSF" id="PIRSF019587">
    <property type="entry name" value="PGPase"/>
    <property type="match status" value="1"/>
</dbReference>
<organism evidence="2 3">
    <name type="scientific">Gottschalkia purinilytica</name>
    <name type="common">Clostridium purinilyticum</name>
    <dbReference type="NCBI Taxonomy" id="1503"/>
    <lineage>
        <taxon>Bacteria</taxon>
        <taxon>Bacillati</taxon>
        <taxon>Bacillota</taxon>
        <taxon>Tissierellia</taxon>
        <taxon>Tissierellales</taxon>
        <taxon>Gottschalkiaceae</taxon>
        <taxon>Gottschalkia</taxon>
    </lineage>
</organism>
<dbReference type="SUPFAM" id="SSF101307">
    <property type="entry name" value="YutG-like"/>
    <property type="match status" value="1"/>
</dbReference>
<proteinExistence type="predicted"/>
<dbReference type="STRING" id="1503.CLPU_3c01560"/>